<comment type="subcellular location">
    <subcellularLocation>
        <location evidence="1">Cell membrane</location>
        <topology evidence="1">Multi-pass membrane protein</topology>
    </subcellularLocation>
</comment>
<name>A0ABT7BYQ6_9CYAN</name>
<dbReference type="PANTHER" id="PTHR43394">
    <property type="entry name" value="ATP-DEPENDENT PERMEASE MDL1, MITOCHONDRIAL"/>
    <property type="match status" value="1"/>
</dbReference>
<feature type="transmembrane region" description="Helical" evidence="7">
    <location>
        <begin position="151"/>
        <end position="169"/>
    </location>
</feature>
<dbReference type="InterPro" id="IPR011527">
    <property type="entry name" value="ABC1_TM_dom"/>
</dbReference>
<dbReference type="PROSITE" id="PS50893">
    <property type="entry name" value="ABC_TRANSPORTER_2"/>
    <property type="match status" value="1"/>
</dbReference>
<evidence type="ECO:0000256" key="7">
    <source>
        <dbReference type="SAM" id="Phobius"/>
    </source>
</evidence>
<feature type="transmembrane region" description="Helical" evidence="7">
    <location>
        <begin position="271"/>
        <end position="298"/>
    </location>
</feature>
<dbReference type="GO" id="GO:0005524">
    <property type="term" value="F:ATP binding"/>
    <property type="evidence" value="ECO:0007669"/>
    <property type="project" value="UniProtKB-KW"/>
</dbReference>
<feature type="transmembrane region" description="Helical" evidence="7">
    <location>
        <begin position="175"/>
        <end position="193"/>
    </location>
</feature>
<dbReference type="InterPro" id="IPR036640">
    <property type="entry name" value="ABC1_TM_sf"/>
</dbReference>
<feature type="domain" description="ABC transmembrane type-1" evidence="9">
    <location>
        <begin position="34"/>
        <end position="320"/>
    </location>
</feature>
<evidence type="ECO:0000259" key="8">
    <source>
        <dbReference type="PROSITE" id="PS50893"/>
    </source>
</evidence>
<gene>
    <name evidence="10" type="ORF">PMH09_12075</name>
</gene>
<dbReference type="Proteomes" id="UP001232992">
    <property type="component" value="Unassembled WGS sequence"/>
</dbReference>
<keyword evidence="6 7" id="KW-0472">Membrane</keyword>
<reference evidence="10 11" key="1">
    <citation type="submission" date="2023-01" db="EMBL/GenBank/DDBJ databases">
        <title>Novel diversity within Roseofilum (Cyanobacteria; Desertifilaceae) from marine benthic mats with descriptions of four novel species.</title>
        <authorList>
            <person name="Wang Y."/>
            <person name="Berthold D.E."/>
            <person name="Hu J."/>
            <person name="Lefler F.W."/>
            <person name="Laughinghouse H.D. IV."/>
        </authorList>
    </citation>
    <scope>NUCLEOTIDE SEQUENCE [LARGE SCALE GENOMIC DNA]</scope>
    <source>
        <strain evidence="10 11">BLCC-M143</strain>
    </source>
</reference>
<evidence type="ECO:0000256" key="1">
    <source>
        <dbReference type="ARBA" id="ARBA00004651"/>
    </source>
</evidence>
<keyword evidence="2 7" id="KW-0812">Transmembrane</keyword>
<keyword evidence="4 10" id="KW-0067">ATP-binding</keyword>
<keyword evidence="5 7" id="KW-1133">Transmembrane helix</keyword>
<evidence type="ECO:0000259" key="9">
    <source>
        <dbReference type="PROSITE" id="PS50929"/>
    </source>
</evidence>
<dbReference type="EMBL" id="JAQOSQ010000011">
    <property type="protein sequence ID" value="MDJ1183922.1"/>
    <property type="molecule type" value="Genomic_DNA"/>
</dbReference>
<accession>A0ABT7BYQ6</accession>
<feature type="transmembrane region" description="Helical" evidence="7">
    <location>
        <begin position="72"/>
        <end position="93"/>
    </location>
</feature>
<keyword evidence="3" id="KW-0547">Nucleotide-binding</keyword>
<evidence type="ECO:0000256" key="3">
    <source>
        <dbReference type="ARBA" id="ARBA00022741"/>
    </source>
</evidence>
<dbReference type="RefSeq" id="WP_283758575.1">
    <property type="nucleotide sequence ID" value="NZ_JAQOSQ010000011.1"/>
</dbReference>
<dbReference type="InterPro" id="IPR003593">
    <property type="entry name" value="AAA+_ATPase"/>
</dbReference>
<dbReference type="Gene3D" id="1.20.1560.10">
    <property type="entry name" value="ABC transporter type 1, transmembrane domain"/>
    <property type="match status" value="1"/>
</dbReference>
<sequence length="601" mass="68375">MFAKVRSQFQRLFSLRKAIALVWKSTPQLTIANILLAIAQSGLPLLSLYLTKLIIDRITETASSPEPSFQPIVILIALAAIVALLSDALRAIAGWVNEAQSQRVTDYVQSLLHSKSIEMDLEYYENPQYYDFLHQAQSEAIYRPNLIFSQLIQLVNSSLSLAGIGLLLFSLDWAIALLLIIAAIPVFFVRLNYSQQLYQQWQQWTSSERMAHYYNYLITQSPHAKEIRLFNLGKLFQRRFDFLRKQIRQERLSLFARRSFAETCTQSSATIAVFVALGLIAARVLANTITIGSLVMYYQAFQRGQTLLRESLSHLANLYENSLFLSNFYQFLSLKPKVIDPKYPAILPDPLQGKLEFRHVSFAYPQSQRTVLADINITIEPSQTIAIVGENGAGKTTLIKLISRLYAPTSGEIFLDGINLNEFSLTELRQQIAIIFQDYARYHLTVQENIGIGDIEEWDDRNKIEQAAEFAQLEKTIAKLPQNYDTILGKEFIDGEELSIGEWQKIAIARLFLRRAPILILDEPTSALDPQAEAEVLAKFQQLSQKRTAIIISHRLSTVKFADQILVLDRGTIAEQGTHDELMQLSGIYAHLFNTQADRYR</sequence>
<evidence type="ECO:0000256" key="4">
    <source>
        <dbReference type="ARBA" id="ARBA00022840"/>
    </source>
</evidence>
<dbReference type="SUPFAM" id="SSF52540">
    <property type="entry name" value="P-loop containing nucleoside triphosphate hydrolases"/>
    <property type="match status" value="1"/>
</dbReference>
<evidence type="ECO:0000256" key="2">
    <source>
        <dbReference type="ARBA" id="ARBA00022692"/>
    </source>
</evidence>
<dbReference type="Pfam" id="PF00664">
    <property type="entry name" value="ABC_membrane"/>
    <property type="match status" value="1"/>
</dbReference>
<dbReference type="SMART" id="SM00382">
    <property type="entry name" value="AAA"/>
    <property type="match status" value="1"/>
</dbReference>
<feature type="domain" description="ABC transporter" evidence="8">
    <location>
        <begin position="355"/>
        <end position="595"/>
    </location>
</feature>
<dbReference type="InterPro" id="IPR027417">
    <property type="entry name" value="P-loop_NTPase"/>
</dbReference>
<protein>
    <submittedName>
        <fullName evidence="10">ABC transporter ATP-binding protein</fullName>
    </submittedName>
</protein>
<dbReference type="Gene3D" id="3.40.50.300">
    <property type="entry name" value="P-loop containing nucleotide triphosphate hydrolases"/>
    <property type="match status" value="1"/>
</dbReference>
<dbReference type="Pfam" id="PF00005">
    <property type="entry name" value="ABC_tran"/>
    <property type="match status" value="1"/>
</dbReference>
<evidence type="ECO:0000256" key="5">
    <source>
        <dbReference type="ARBA" id="ARBA00022989"/>
    </source>
</evidence>
<organism evidence="10 11">
    <name type="scientific">Roseofilum casamattae BLCC-M143</name>
    <dbReference type="NCBI Taxonomy" id="3022442"/>
    <lineage>
        <taxon>Bacteria</taxon>
        <taxon>Bacillati</taxon>
        <taxon>Cyanobacteriota</taxon>
        <taxon>Cyanophyceae</taxon>
        <taxon>Desertifilales</taxon>
        <taxon>Desertifilaceae</taxon>
        <taxon>Roseofilum</taxon>
        <taxon>Roseofilum casamattae</taxon>
    </lineage>
</organism>
<evidence type="ECO:0000256" key="6">
    <source>
        <dbReference type="ARBA" id="ARBA00023136"/>
    </source>
</evidence>
<comment type="caution">
    <text evidence="10">The sequence shown here is derived from an EMBL/GenBank/DDBJ whole genome shotgun (WGS) entry which is preliminary data.</text>
</comment>
<dbReference type="PANTHER" id="PTHR43394:SF1">
    <property type="entry name" value="ATP-BINDING CASSETTE SUB-FAMILY B MEMBER 10, MITOCHONDRIAL"/>
    <property type="match status" value="1"/>
</dbReference>
<feature type="transmembrane region" description="Helical" evidence="7">
    <location>
        <begin position="21"/>
        <end position="43"/>
    </location>
</feature>
<dbReference type="InterPro" id="IPR039421">
    <property type="entry name" value="Type_1_exporter"/>
</dbReference>
<dbReference type="PROSITE" id="PS50929">
    <property type="entry name" value="ABC_TM1F"/>
    <property type="match status" value="1"/>
</dbReference>
<proteinExistence type="predicted"/>
<evidence type="ECO:0000313" key="11">
    <source>
        <dbReference type="Proteomes" id="UP001232992"/>
    </source>
</evidence>
<dbReference type="SUPFAM" id="SSF90123">
    <property type="entry name" value="ABC transporter transmembrane region"/>
    <property type="match status" value="1"/>
</dbReference>
<evidence type="ECO:0000313" key="10">
    <source>
        <dbReference type="EMBL" id="MDJ1183922.1"/>
    </source>
</evidence>
<dbReference type="InterPro" id="IPR003439">
    <property type="entry name" value="ABC_transporter-like_ATP-bd"/>
</dbReference>
<keyword evidence="11" id="KW-1185">Reference proteome</keyword>